<dbReference type="AlphaFoldDB" id="R4KCJ2"/>
<accession>R4KCJ2</accession>
<dbReference type="STRING" id="767817.Desgi_0739"/>
<evidence type="ECO:0000256" key="5">
    <source>
        <dbReference type="SAM" id="MobiDB-lite"/>
    </source>
</evidence>
<keyword evidence="7" id="KW-0347">Helicase</keyword>
<gene>
    <name evidence="7" type="ORF">Desgi_0739</name>
</gene>
<evidence type="ECO:0000313" key="8">
    <source>
        <dbReference type="Proteomes" id="UP000013520"/>
    </source>
</evidence>
<dbReference type="SUPFAM" id="SSF52540">
    <property type="entry name" value="P-loop containing nucleoside triphosphate hydrolases"/>
    <property type="match status" value="2"/>
</dbReference>
<dbReference type="PANTHER" id="PTHR11472">
    <property type="entry name" value="DNA REPAIR DEAD HELICASE RAD3/XP-D SUBFAMILY MEMBER"/>
    <property type="match status" value="1"/>
</dbReference>
<dbReference type="RefSeq" id="WP_006520942.1">
    <property type="nucleotide sequence ID" value="NC_021184.1"/>
</dbReference>
<dbReference type="SMART" id="SM00491">
    <property type="entry name" value="HELICc2"/>
    <property type="match status" value="1"/>
</dbReference>
<keyword evidence="1" id="KW-0547">Nucleotide-binding</keyword>
<dbReference type="Gene3D" id="3.40.50.300">
    <property type="entry name" value="P-loop containing nucleotide triphosphate hydrolases"/>
    <property type="match status" value="2"/>
</dbReference>
<evidence type="ECO:0000313" key="7">
    <source>
        <dbReference type="EMBL" id="AGL00294.1"/>
    </source>
</evidence>
<sequence>MIGIAPQVRTRVPFAYRGEAEFSAGLAQWIGQVFYDVLPEHGYEIREEQIFTAFRLAGAMCKGKVHLAEAGLGTGKTFAYLLTAVPYARYKGKPVVIACASTALQEQLAGPGGDIEKLSELLGLASDARMAKDSRQYICDAKVDRLNNPFFGQPDKALSQVLGWAGETVRGERSEMPRVPDRVWAQVAWDETMPCETCSTRGFCRPIKAREHYRAARDLIVCDHDIFFEDLWTREERIADGKLPLLPAYSAVIFDEGHKIMLPAAMRAGRQIVQADINSMILSFERIQGARTSLLSAAVALEAATDRFFELLHSMTIQDERSDRLAVQVNDELLQAAYTMRRALDTLHLQLQNEQELHIQSLSDTRLQAYEGRVERAVAALRRLGRNRGQDTIAWVDRGDGSFWVVPRDLSGLLKKHLLDKGLPVVFSSATLSNAGDFSYFARIIGLPGVSSSTVDSSFEYDKQVLVYLAQGYPVCCEENRVPAPGKSENHEENRASAPGKSENHEKDLVPAHGNSEYHQVNWFSLALKRLEYLLRLWEGRALVLTNAPSEVRKIRMAFHGYSFPFQFLWEDSAERGYLMRKFREDTSSVLVGSGFWEGIDVPGEALSLLVIWQLPFPPRDPLIEARRREVQEQGLDPVTMVDYPEMALRLKQGCGRLIRTRDDRGAIAILEPVLGMPWERAVKGALPSGAPLVENLADLLPPSFH</sequence>
<dbReference type="InterPro" id="IPR006555">
    <property type="entry name" value="ATP-dep_Helicase_C"/>
</dbReference>
<comment type="similarity">
    <text evidence="4">Belongs to the helicase family. DinG subfamily.</text>
</comment>
<protein>
    <submittedName>
        <fullName evidence="7">DNA helicase, Rad3</fullName>
    </submittedName>
</protein>
<evidence type="ECO:0000259" key="6">
    <source>
        <dbReference type="PROSITE" id="PS51193"/>
    </source>
</evidence>
<evidence type="ECO:0000256" key="4">
    <source>
        <dbReference type="ARBA" id="ARBA00038058"/>
    </source>
</evidence>
<dbReference type="GO" id="GO:0003678">
    <property type="term" value="F:DNA helicase activity"/>
    <property type="evidence" value="ECO:0007669"/>
    <property type="project" value="TreeGrafter"/>
</dbReference>
<dbReference type="PROSITE" id="PS51193">
    <property type="entry name" value="HELICASE_ATP_BIND_2"/>
    <property type="match status" value="1"/>
</dbReference>
<dbReference type="Pfam" id="PF13307">
    <property type="entry name" value="Helicase_C_2"/>
    <property type="match status" value="1"/>
</dbReference>
<dbReference type="PANTHER" id="PTHR11472:SF57">
    <property type="entry name" value="ATP-DEPENDENT HELICASE YPVA-RELATED"/>
    <property type="match status" value="1"/>
</dbReference>
<dbReference type="Proteomes" id="UP000013520">
    <property type="component" value="Chromosome"/>
</dbReference>
<dbReference type="HOGENOM" id="CLU_012117_2_0_9"/>
<reference evidence="7 8" key="1">
    <citation type="submission" date="2012-01" db="EMBL/GenBank/DDBJ databases">
        <title>Complete sequence of Desulfotomaculum gibsoniae DSM 7213.</title>
        <authorList>
            <consortium name="US DOE Joint Genome Institute"/>
            <person name="Lucas S."/>
            <person name="Han J."/>
            <person name="Lapidus A."/>
            <person name="Cheng J.-F."/>
            <person name="Goodwin L."/>
            <person name="Pitluck S."/>
            <person name="Peters L."/>
            <person name="Ovchinnikova G."/>
            <person name="Teshima H."/>
            <person name="Detter J.C."/>
            <person name="Han C."/>
            <person name="Tapia R."/>
            <person name="Land M."/>
            <person name="Hauser L."/>
            <person name="Kyrpides N."/>
            <person name="Ivanova N."/>
            <person name="Pagani I."/>
            <person name="Parshina S."/>
            <person name="Plugge C."/>
            <person name="Muyzer G."/>
            <person name="Kuever J."/>
            <person name="Ivanova A."/>
            <person name="Nazina T."/>
            <person name="Klenk H.-P."/>
            <person name="Brambilla E."/>
            <person name="Spring S."/>
            <person name="Stams A.F."/>
            <person name="Woyke T."/>
        </authorList>
    </citation>
    <scope>NUCLEOTIDE SEQUENCE [LARGE SCALE GENOMIC DNA]</scope>
    <source>
        <strain evidence="7 8">DSM 7213</strain>
    </source>
</reference>
<dbReference type="InterPro" id="IPR014013">
    <property type="entry name" value="Helic_SF1/SF2_ATP-bd_DinG/Rad3"/>
</dbReference>
<dbReference type="GO" id="GO:0005524">
    <property type="term" value="F:ATP binding"/>
    <property type="evidence" value="ECO:0007669"/>
    <property type="project" value="UniProtKB-KW"/>
</dbReference>
<name>R4KCJ2_9FIRM</name>
<dbReference type="GO" id="GO:0016818">
    <property type="term" value="F:hydrolase activity, acting on acid anhydrides, in phosphorus-containing anhydrides"/>
    <property type="evidence" value="ECO:0007669"/>
    <property type="project" value="InterPro"/>
</dbReference>
<evidence type="ECO:0000256" key="3">
    <source>
        <dbReference type="ARBA" id="ARBA00022840"/>
    </source>
</evidence>
<evidence type="ECO:0000256" key="1">
    <source>
        <dbReference type="ARBA" id="ARBA00022741"/>
    </source>
</evidence>
<keyword evidence="8" id="KW-1185">Reference proteome</keyword>
<dbReference type="EMBL" id="CP003273">
    <property type="protein sequence ID" value="AGL00294.1"/>
    <property type="molecule type" value="Genomic_DNA"/>
</dbReference>
<evidence type="ECO:0000256" key="2">
    <source>
        <dbReference type="ARBA" id="ARBA00022801"/>
    </source>
</evidence>
<dbReference type="InterPro" id="IPR045028">
    <property type="entry name" value="DinG/Rad3-like"/>
</dbReference>
<keyword evidence="3" id="KW-0067">ATP-binding</keyword>
<feature type="domain" description="Helicase ATP-binding" evidence="6">
    <location>
        <begin position="35"/>
        <end position="337"/>
    </location>
</feature>
<feature type="region of interest" description="Disordered" evidence="5">
    <location>
        <begin position="481"/>
        <end position="507"/>
    </location>
</feature>
<dbReference type="GO" id="GO:0006139">
    <property type="term" value="P:nucleobase-containing compound metabolic process"/>
    <property type="evidence" value="ECO:0007669"/>
    <property type="project" value="InterPro"/>
</dbReference>
<dbReference type="GO" id="GO:0003676">
    <property type="term" value="F:nucleic acid binding"/>
    <property type="evidence" value="ECO:0007669"/>
    <property type="project" value="InterPro"/>
</dbReference>
<dbReference type="eggNOG" id="COG1199">
    <property type="taxonomic scope" value="Bacteria"/>
</dbReference>
<proteinExistence type="inferred from homology"/>
<organism evidence="7 8">
    <name type="scientific">Desulfoscipio gibsoniae DSM 7213</name>
    <dbReference type="NCBI Taxonomy" id="767817"/>
    <lineage>
        <taxon>Bacteria</taxon>
        <taxon>Bacillati</taxon>
        <taxon>Bacillota</taxon>
        <taxon>Clostridia</taxon>
        <taxon>Eubacteriales</taxon>
        <taxon>Desulfallaceae</taxon>
        <taxon>Desulfoscipio</taxon>
    </lineage>
</organism>
<keyword evidence="2" id="KW-0378">Hydrolase</keyword>
<dbReference type="InterPro" id="IPR027417">
    <property type="entry name" value="P-loop_NTPase"/>
</dbReference>
<dbReference type="KEGG" id="dgi:Desgi_0739"/>